<evidence type="ECO:0000313" key="2">
    <source>
        <dbReference type="Proteomes" id="UP000319191"/>
    </source>
</evidence>
<dbReference type="SUPFAM" id="SSF51161">
    <property type="entry name" value="Trimeric LpxA-like enzymes"/>
    <property type="match status" value="1"/>
</dbReference>
<dbReference type="GO" id="GO:0031470">
    <property type="term" value="C:carboxysome"/>
    <property type="evidence" value="ECO:0007669"/>
    <property type="project" value="UniProtKB-ARBA"/>
</dbReference>
<dbReference type="Gene3D" id="2.160.10.10">
    <property type="entry name" value="Hexapeptide repeat proteins"/>
    <property type="match status" value="1"/>
</dbReference>
<accession>A0A552JAD1</accession>
<protein>
    <recommendedName>
        <fullName evidence="3">Acetyltransferase</fullName>
    </recommendedName>
</protein>
<dbReference type="EMBL" id="SFAV01000028">
    <property type="protein sequence ID" value="TRU92611.1"/>
    <property type="molecule type" value="Genomic_DNA"/>
</dbReference>
<organism evidence="1 2">
    <name type="scientific">Microcystis novacekii Mn_MB_F_20050700_S1D</name>
    <dbReference type="NCBI Taxonomy" id="2486266"/>
    <lineage>
        <taxon>Bacteria</taxon>
        <taxon>Bacillati</taxon>
        <taxon>Cyanobacteriota</taxon>
        <taxon>Cyanophyceae</taxon>
        <taxon>Oscillatoriophycideae</taxon>
        <taxon>Chroococcales</taxon>
        <taxon>Microcystaceae</taxon>
        <taxon>Microcystis</taxon>
    </lineage>
</organism>
<proteinExistence type="predicted"/>
<dbReference type="InterPro" id="IPR011004">
    <property type="entry name" value="Trimer_LpxA-like_sf"/>
</dbReference>
<name>A0A552JAD1_9CHRO</name>
<dbReference type="InterPro" id="IPR050179">
    <property type="entry name" value="Trans_hexapeptide_repeat"/>
</dbReference>
<dbReference type="Proteomes" id="UP000319191">
    <property type="component" value="Unassembled WGS sequence"/>
</dbReference>
<dbReference type="AlphaFoldDB" id="A0A552JAD1"/>
<dbReference type="PANTHER" id="PTHR43300">
    <property type="entry name" value="ACETYLTRANSFERASE"/>
    <property type="match status" value="1"/>
</dbReference>
<reference evidence="1 2" key="1">
    <citation type="submission" date="2019-01" db="EMBL/GenBank/DDBJ databases">
        <title>Coherence of Microcystis species and biogeography revealed through population genomics.</title>
        <authorList>
            <person name="Perez-Carrascal O.M."/>
            <person name="Terrat Y."/>
            <person name="Giani A."/>
            <person name="Fortin N."/>
            <person name="Tromas N."/>
            <person name="Shapiro B.J."/>
        </authorList>
    </citation>
    <scope>NUCLEOTIDE SEQUENCE [LARGE SCALE GENOMIC DNA]</scope>
    <source>
        <strain evidence="1">Mn_MB_F_20050700_S1D</strain>
    </source>
</reference>
<gene>
    <name evidence="1" type="ORF">EWV54_02410</name>
</gene>
<dbReference type="GO" id="GO:0043886">
    <property type="term" value="F:structural constituent of carboxysome shell"/>
    <property type="evidence" value="ECO:0007669"/>
    <property type="project" value="UniProtKB-ARBA"/>
</dbReference>
<evidence type="ECO:0008006" key="3">
    <source>
        <dbReference type="Google" id="ProtNLM"/>
    </source>
</evidence>
<dbReference type="PANTHER" id="PTHR43300:SF7">
    <property type="entry name" value="UDP-N-ACETYLBACILLOSAMINE N-ACETYLTRANSFERASE"/>
    <property type="match status" value="1"/>
</dbReference>
<evidence type="ECO:0000313" key="1">
    <source>
        <dbReference type="EMBL" id="TRU92611.1"/>
    </source>
</evidence>
<comment type="caution">
    <text evidence="1">The sequence shown here is derived from an EMBL/GenBank/DDBJ whole genome shotgun (WGS) entry which is preliminary data.</text>
</comment>
<sequence length="238" mass="26217">MDSDKYVMIGHSHILGDLVEIIHFNGGVLSKIVQNIPESRPNYRPSLRQHLERFQDAHYNPHAVNQFYPVSVQLLADFRPQEDEKYIIGFTGFKMLKLVQYLTKVFNFNFTPLIHPRASIAADVHILSGAIIQAGAIISSGVQIKEHTFINKGVKIGFGTKIERFASLAPGTIVGHGTWIKTGVILGIGSVILDGIVVNDYSMVAAGAVVIQDVPMNKLVAGIPAIIKKTNFYPTIEQ</sequence>